<feature type="compositionally biased region" description="Polar residues" evidence="1">
    <location>
        <begin position="409"/>
        <end position="425"/>
    </location>
</feature>
<sequence length="609" mass="66422">MPATPSDTTMPAHATHSERLYQGSYARDTLLTNKNPDPSSPCHKEELNRDVDLTVSFLGCPSNSTKIPMKTSDFCNGSPSDDEVNNSKQPSVNFMRTDSVSTCESNEPIMFWQPIQGQNNNWCSDTNEEESAENHDDENFEDVENGRESPRSRQTSRNRANGPASCSSSFSPMREPKSSKNSNTEEISAVHQTRKSATSVAGSGRTSVPRMPRSPQRNGSPLRRKKGDQILGSSAPAPFFPTPAQSSFGYTDISRPSSVSPSRKESFARRPSAPIENAVKGPNFRYREAPENVAGLSDVRRSVYTKPPSPSLGASNLHRFEESKGPSHSLAESDLRGHRQASKDPNLTPTIADPRHLRCQLILPDKPWYSGAPHGDIEQTSPQKTWQRLLEHQKQQHLSNSQPRKRSPNHQYFNPSLQEGTTYKSGTVKSLASEVTITPYGTMSSTADQTVKSPGQEDNKTSLSTSCGTVTGSKNSRPRSSRRHPVLDKMFRHVLASLVMESGPPSSACLASVVDQVEGQGTSDSLRSLSRTSSSVSNTNTFTNRLSKCRFGANRIASGLGSHGVPSDLEDDTLPLSDSVPCTLQKINEEQKTGSTTGQREVAVAMADA</sequence>
<dbReference type="EMBL" id="BMAT01009329">
    <property type="protein sequence ID" value="GFS04203.1"/>
    <property type="molecule type" value="Genomic_DNA"/>
</dbReference>
<accession>A0AAV4I179</accession>
<feature type="compositionally biased region" description="Polar residues" evidence="1">
    <location>
        <begin position="444"/>
        <end position="453"/>
    </location>
</feature>
<proteinExistence type="predicted"/>
<gene>
    <name evidence="2" type="ORF">ElyMa_004650400</name>
</gene>
<protein>
    <submittedName>
        <fullName evidence="2">Uncharacterized protein</fullName>
    </submittedName>
</protein>
<feature type="compositionally biased region" description="Polar residues" evidence="1">
    <location>
        <begin position="461"/>
        <end position="475"/>
    </location>
</feature>
<feature type="region of interest" description="Disordered" evidence="1">
    <location>
        <begin position="61"/>
        <end position="287"/>
    </location>
</feature>
<feature type="compositionally biased region" description="Polar residues" evidence="1">
    <location>
        <begin position="195"/>
        <end position="206"/>
    </location>
</feature>
<feature type="compositionally biased region" description="Polar residues" evidence="1">
    <location>
        <begin position="152"/>
        <end position="171"/>
    </location>
</feature>
<feature type="region of interest" description="Disordered" evidence="1">
    <location>
        <begin position="1"/>
        <end position="47"/>
    </location>
</feature>
<evidence type="ECO:0000313" key="2">
    <source>
        <dbReference type="EMBL" id="GFS04203.1"/>
    </source>
</evidence>
<feature type="compositionally biased region" description="Low complexity" evidence="1">
    <location>
        <begin position="233"/>
        <end position="248"/>
    </location>
</feature>
<feature type="region of interest" description="Disordered" evidence="1">
    <location>
        <begin position="299"/>
        <end position="353"/>
    </location>
</feature>
<feature type="compositionally biased region" description="Polar residues" evidence="1">
    <location>
        <begin position="86"/>
        <end position="105"/>
    </location>
</feature>
<feature type="region of interest" description="Disordered" evidence="1">
    <location>
        <begin position="391"/>
        <end position="425"/>
    </location>
</feature>
<name>A0AAV4I179_9GAST</name>
<keyword evidence="3" id="KW-1185">Reference proteome</keyword>
<feature type="region of interest" description="Disordered" evidence="1">
    <location>
        <begin position="444"/>
        <end position="483"/>
    </location>
</feature>
<evidence type="ECO:0000256" key="1">
    <source>
        <dbReference type="SAM" id="MobiDB-lite"/>
    </source>
</evidence>
<feature type="compositionally biased region" description="Basic and acidic residues" evidence="1">
    <location>
        <begin position="318"/>
        <end position="337"/>
    </location>
</feature>
<feature type="compositionally biased region" description="Polar residues" evidence="1">
    <location>
        <begin position="115"/>
        <end position="125"/>
    </location>
</feature>
<evidence type="ECO:0000313" key="3">
    <source>
        <dbReference type="Proteomes" id="UP000762676"/>
    </source>
</evidence>
<dbReference type="AlphaFoldDB" id="A0AAV4I179"/>
<comment type="caution">
    <text evidence="2">The sequence shown here is derived from an EMBL/GenBank/DDBJ whole genome shotgun (WGS) entry which is preliminary data.</text>
</comment>
<feature type="compositionally biased region" description="Acidic residues" evidence="1">
    <location>
        <begin position="126"/>
        <end position="143"/>
    </location>
</feature>
<organism evidence="2 3">
    <name type="scientific">Elysia marginata</name>
    <dbReference type="NCBI Taxonomy" id="1093978"/>
    <lineage>
        <taxon>Eukaryota</taxon>
        <taxon>Metazoa</taxon>
        <taxon>Spiralia</taxon>
        <taxon>Lophotrochozoa</taxon>
        <taxon>Mollusca</taxon>
        <taxon>Gastropoda</taxon>
        <taxon>Heterobranchia</taxon>
        <taxon>Euthyneura</taxon>
        <taxon>Panpulmonata</taxon>
        <taxon>Sacoglossa</taxon>
        <taxon>Placobranchoidea</taxon>
        <taxon>Plakobranchidae</taxon>
        <taxon>Elysia</taxon>
    </lineage>
</organism>
<reference evidence="2 3" key="1">
    <citation type="journal article" date="2021" name="Elife">
        <title>Chloroplast acquisition without the gene transfer in kleptoplastic sea slugs, Plakobranchus ocellatus.</title>
        <authorList>
            <person name="Maeda T."/>
            <person name="Takahashi S."/>
            <person name="Yoshida T."/>
            <person name="Shimamura S."/>
            <person name="Takaki Y."/>
            <person name="Nagai Y."/>
            <person name="Toyoda A."/>
            <person name="Suzuki Y."/>
            <person name="Arimoto A."/>
            <person name="Ishii H."/>
            <person name="Satoh N."/>
            <person name="Nishiyama T."/>
            <person name="Hasebe M."/>
            <person name="Maruyama T."/>
            <person name="Minagawa J."/>
            <person name="Obokata J."/>
            <person name="Shigenobu S."/>
        </authorList>
    </citation>
    <scope>NUCLEOTIDE SEQUENCE [LARGE SCALE GENOMIC DNA]</scope>
</reference>
<dbReference type="Proteomes" id="UP000762676">
    <property type="component" value="Unassembled WGS sequence"/>
</dbReference>